<organism evidence="1 2">
    <name type="scientific">Paenibacillus polysaccharolyticus</name>
    <dbReference type="NCBI Taxonomy" id="582692"/>
    <lineage>
        <taxon>Bacteria</taxon>
        <taxon>Bacillati</taxon>
        <taxon>Bacillota</taxon>
        <taxon>Bacilli</taxon>
        <taxon>Bacillales</taxon>
        <taxon>Paenibacillaceae</taxon>
        <taxon>Paenibacillus</taxon>
    </lineage>
</organism>
<evidence type="ECO:0000313" key="1">
    <source>
        <dbReference type="EMBL" id="SCY78015.1"/>
    </source>
</evidence>
<reference evidence="2" key="1">
    <citation type="submission" date="2016-10" db="EMBL/GenBank/DDBJ databases">
        <authorList>
            <person name="Varghese N."/>
            <person name="Submissions S."/>
        </authorList>
    </citation>
    <scope>NUCLEOTIDE SEQUENCE [LARGE SCALE GENOMIC DNA]</scope>
    <source>
        <strain evidence="2">BL9</strain>
    </source>
</reference>
<gene>
    <name evidence="1" type="ORF">SAMN05720606_10985</name>
</gene>
<sequence>MSWQHLRTGKTLQQRLAQFQGHLAELNAPRSGLEPGRIRRVFPRNFVKINHQLFIPLSLNSIRVFNVPRTQRGIRVGIRTTFPSRNAFRNIRLVGVGLNYIEVQGKGRVPSRILFPLSSVESIYRPRKRTLKRKGACIRRR</sequence>
<dbReference type="AlphaFoldDB" id="A0A1G5IPF1"/>
<keyword evidence="2" id="KW-1185">Reference proteome</keyword>
<dbReference type="EMBL" id="FMVM01000009">
    <property type="protein sequence ID" value="SCY78015.1"/>
    <property type="molecule type" value="Genomic_DNA"/>
</dbReference>
<accession>A0A1G5IPF1</accession>
<name>A0A1G5IPF1_9BACL</name>
<dbReference type="RefSeq" id="WP_090920760.1">
    <property type="nucleotide sequence ID" value="NZ_FMVM01000009.1"/>
</dbReference>
<protein>
    <submittedName>
        <fullName evidence="1">Uncharacterized protein</fullName>
    </submittedName>
</protein>
<dbReference type="Proteomes" id="UP000198538">
    <property type="component" value="Unassembled WGS sequence"/>
</dbReference>
<evidence type="ECO:0000313" key="2">
    <source>
        <dbReference type="Proteomes" id="UP000198538"/>
    </source>
</evidence>
<proteinExistence type="predicted"/>